<dbReference type="AlphaFoldDB" id="A0A7J6I0D1"/>
<evidence type="ECO:0000259" key="1">
    <source>
        <dbReference type="Pfam" id="PF13966"/>
    </source>
</evidence>
<organism evidence="2 3">
    <name type="scientific">Cannabis sativa</name>
    <name type="common">Hemp</name>
    <name type="synonym">Marijuana</name>
    <dbReference type="NCBI Taxonomy" id="3483"/>
    <lineage>
        <taxon>Eukaryota</taxon>
        <taxon>Viridiplantae</taxon>
        <taxon>Streptophyta</taxon>
        <taxon>Embryophyta</taxon>
        <taxon>Tracheophyta</taxon>
        <taxon>Spermatophyta</taxon>
        <taxon>Magnoliopsida</taxon>
        <taxon>eudicotyledons</taxon>
        <taxon>Gunneridae</taxon>
        <taxon>Pentapetalae</taxon>
        <taxon>rosids</taxon>
        <taxon>fabids</taxon>
        <taxon>Rosales</taxon>
        <taxon>Cannabaceae</taxon>
        <taxon>Cannabis</taxon>
    </lineage>
</organism>
<proteinExistence type="predicted"/>
<protein>
    <recommendedName>
        <fullName evidence="1">Reverse transcriptase zinc-binding domain-containing protein</fullName>
    </recommendedName>
</protein>
<keyword evidence="3" id="KW-1185">Reference proteome</keyword>
<dbReference type="PANTHER" id="PTHR33116">
    <property type="entry name" value="REVERSE TRANSCRIPTASE ZINC-BINDING DOMAIN-CONTAINING PROTEIN-RELATED-RELATED"/>
    <property type="match status" value="1"/>
</dbReference>
<sequence length="319" mass="37387">MALALKQQSKVNWIKFSDENSSYFHVIMRKERLENRITTFMKGDVIIDDFEEVVKHLVKHFENFMDNKSSAISIIDEACVKQGNYLSLEQQDDARWYFKKILSLRDHLDESKLRQAVRGGKISTKRCYNMFVEETQIDYAGAIWDKLVVPKYRFIYWQISNSQLLTRDYLHRIMAIPNNLFPVCEADVETHEHLFFNRPYSYQVFEAVNKWLGTFHWPRTTAELLQGCCNTKNDLTKRIINVVMAAVYYFLWKSMNKCVYDLCCMTPSCLSIEVRKIVHMRIVCKGPFKDSAAAGFSEGLARRLETGGLSFVRRENAFL</sequence>
<gene>
    <name evidence="2" type="ORF">G4B88_001240</name>
</gene>
<evidence type="ECO:0000313" key="3">
    <source>
        <dbReference type="Proteomes" id="UP000583929"/>
    </source>
</evidence>
<reference evidence="2 3" key="1">
    <citation type="journal article" date="2020" name="bioRxiv">
        <title>Sequence and annotation of 42 cannabis genomes reveals extensive copy number variation in cannabinoid synthesis and pathogen resistance genes.</title>
        <authorList>
            <person name="Mckernan K.J."/>
            <person name="Helbert Y."/>
            <person name="Kane L.T."/>
            <person name="Ebling H."/>
            <person name="Zhang L."/>
            <person name="Liu B."/>
            <person name="Eaton Z."/>
            <person name="Mclaughlin S."/>
            <person name="Kingan S."/>
            <person name="Baybayan P."/>
            <person name="Concepcion G."/>
            <person name="Jordan M."/>
            <person name="Riva A."/>
            <person name="Barbazuk W."/>
            <person name="Harkins T."/>
        </authorList>
    </citation>
    <scope>NUCLEOTIDE SEQUENCE [LARGE SCALE GENOMIC DNA]</scope>
    <source>
        <strain evidence="3">cv. Jamaican Lion 4</strain>
        <tissue evidence="2">Leaf</tissue>
    </source>
</reference>
<dbReference type="Pfam" id="PF13966">
    <property type="entry name" value="zf-RVT"/>
    <property type="match status" value="1"/>
</dbReference>
<dbReference type="InterPro" id="IPR026960">
    <property type="entry name" value="RVT-Znf"/>
</dbReference>
<feature type="domain" description="Reverse transcriptase zinc-binding" evidence="1">
    <location>
        <begin position="123"/>
        <end position="203"/>
    </location>
</feature>
<dbReference type="EMBL" id="JAATIQ010000015">
    <property type="protein sequence ID" value="KAF4400685.1"/>
    <property type="molecule type" value="Genomic_DNA"/>
</dbReference>
<dbReference type="PANTHER" id="PTHR33116:SF84">
    <property type="entry name" value="RNA-DIRECTED DNA POLYMERASE"/>
    <property type="match status" value="1"/>
</dbReference>
<name>A0A7J6I0D1_CANSA</name>
<comment type="caution">
    <text evidence="2">The sequence shown here is derived from an EMBL/GenBank/DDBJ whole genome shotgun (WGS) entry which is preliminary data.</text>
</comment>
<accession>A0A7J6I0D1</accession>
<dbReference type="Proteomes" id="UP000583929">
    <property type="component" value="Unassembled WGS sequence"/>
</dbReference>
<evidence type="ECO:0000313" key="2">
    <source>
        <dbReference type="EMBL" id="KAF4400685.1"/>
    </source>
</evidence>